<reference evidence="1 2" key="1">
    <citation type="submission" date="2023-06" db="EMBL/GenBank/DDBJ databases">
        <authorList>
            <person name="Yushchuk O."/>
            <person name="Binda E."/>
            <person name="Ruckert-Reed C."/>
            <person name="Fedorenko V."/>
            <person name="Kalinowski J."/>
            <person name="Marinelli F."/>
        </authorList>
    </citation>
    <scope>NUCLEOTIDE SEQUENCE [LARGE SCALE GENOMIC DNA]</scope>
    <source>
        <strain evidence="1 2">NRRL 3884</strain>
    </source>
</reference>
<proteinExistence type="predicted"/>
<organism evidence="1 2">
    <name type="scientific">Actinoplanes oblitus</name>
    <dbReference type="NCBI Taxonomy" id="3040509"/>
    <lineage>
        <taxon>Bacteria</taxon>
        <taxon>Bacillati</taxon>
        <taxon>Actinomycetota</taxon>
        <taxon>Actinomycetes</taxon>
        <taxon>Micromonosporales</taxon>
        <taxon>Micromonosporaceae</taxon>
        <taxon>Actinoplanes</taxon>
    </lineage>
</organism>
<accession>A0ABY8WPQ0</accession>
<name>A0ABY8WPQ0_9ACTN</name>
<gene>
    <name evidence="1" type="ORF">ACTOB_003514</name>
</gene>
<dbReference type="EMBL" id="CP126980">
    <property type="protein sequence ID" value="WIM99849.1"/>
    <property type="molecule type" value="Genomic_DNA"/>
</dbReference>
<dbReference type="Proteomes" id="UP001240150">
    <property type="component" value="Chromosome"/>
</dbReference>
<dbReference type="RefSeq" id="WP_284921288.1">
    <property type="nucleotide sequence ID" value="NZ_CP126980.1"/>
</dbReference>
<sequence length="289" mass="30702">MTSWADLSCYTSNLAAYLAPERPRLRAELAGAVRLAVRPETTAVSHHRRIDDGRLAYRGADHWPDAEAALVAEQEAYGAVLAVANTARLPWSPGYRTAAAPHWVLLTGRRGGRWSVADHFAATTPLGEHPRYAGQVSGAELAALLAPVGTVPAEVANRDRYALGAAVPVPPASAYRWLTRTGGAGLPAETGWLTGPDAIAHLAVLATEPARLAALVDDLWAASRHQLFRYRVRSADGLTDPAASAAAEAAWAELPRALRFAVQSARRGRPRPGVVRAAFDRIAAAEVPA</sequence>
<evidence type="ECO:0000313" key="2">
    <source>
        <dbReference type="Proteomes" id="UP001240150"/>
    </source>
</evidence>
<protein>
    <submittedName>
        <fullName evidence="1">Uncharacterized protein</fullName>
    </submittedName>
</protein>
<evidence type="ECO:0000313" key="1">
    <source>
        <dbReference type="EMBL" id="WIM99849.1"/>
    </source>
</evidence>
<keyword evidence="2" id="KW-1185">Reference proteome</keyword>